<keyword evidence="8" id="KW-0325">Glycoprotein</keyword>
<keyword evidence="4" id="KW-0677">Repeat</keyword>
<dbReference type="EMBL" id="CAJDYZ010008912">
    <property type="protein sequence ID" value="CAD1475925.1"/>
    <property type="molecule type" value="Genomic_DNA"/>
</dbReference>
<organism evidence="13 14">
    <name type="scientific">Heterotrigona itama</name>
    <dbReference type="NCBI Taxonomy" id="395501"/>
    <lineage>
        <taxon>Eukaryota</taxon>
        <taxon>Metazoa</taxon>
        <taxon>Ecdysozoa</taxon>
        <taxon>Arthropoda</taxon>
        <taxon>Hexapoda</taxon>
        <taxon>Insecta</taxon>
        <taxon>Pterygota</taxon>
        <taxon>Neoptera</taxon>
        <taxon>Endopterygota</taxon>
        <taxon>Hymenoptera</taxon>
        <taxon>Apocrita</taxon>
        <taxon>Aculeata</taxon>
        <taxon>Apoidea</taxon>
        <taxon>Anthophila</taxon>
        <taxon>Apidae</taxon>
        <taxon>Heterotrigona</taxon>
    </lineage>
</organism>
<dbReference type="PROSITE" id="PS00232">
    <property type="entry name" value="CADHERIN_1"/>
    <property type="match status" value="3"/>
</dbReference>
<dbReference type="FunFam" id="2.60.40.60:FF:000033">
    <property type="entry name" value="FAT atypical cadherin 1"/>
    <property type="match status" value="1"/>
</dbReference>
<dbReference type="PANTHER" id="PTHR24028:SF328">
    <property type="entry name" value="CADHERIN-3"/>
    <property type="match status" value="1"/>
</dbReference>
<dbReference type="GO" id="GO:0005509">
    <property type="term" value="F:calcium ion binding"/>
    <property type="evidence" value="ECO:0007669"/>
    <property type="project" value="UniProtKB-UniRule"/>
</dbReference>
<feature type="compositionally biased region" description="Low complexity" evidence="10">
    <location>
        <begin position="937"/>
        <end position="948"/>
    </location>
</feature>
<evidence type="ECO:0000313" key="13">
    <source>
        <dbReference type="EMBL" id="CAD1475925.1"/>
    </source>
</evidence>
<feature type="domain" description="Cadherin" evidence="12">
    <location>
        <begin position="587"/>
        <end position="707"/>
    </location>
</feature>
<dbReference type="Gene3D" id="2.60.40.60">
    <property type="entry name" value="Cadherins"/>
    <property type="match status" value="5"/>
</dbReference>
<name>A0A6V7HC91_9HYME</name>
<feature type="compositionally biased region" description="Basic and acidic residues" evidence="10">
    <location>
        <begin position="953"/>
        <end position="965"/>
    </location>
</feature>
<feature type="compositionally biased region" description="Polar residues" evidence="10">
    <location>
        <begin position="1072"/>
        <end position="1084"/>
    </location>
</feature>
<dbReference type="GO" id="GO:0001736">
    <property type="term" value="P:establishment of planar polarity"/>
    <property type="evidence" value="ECO:0007669"/>
    <property type="project" value="UniProtKB-ARBA"/>
</dbReference>
<feature type="domain" description="Cadherin" evidence="12">
    <location>
        <begin position="109"/>
        <end position="217"/>
    </location>
</feature>
<comment type="subcellular location">
    <subcellularLocation>
        <location evidence="1">Cell membrane</location>
        <topology evidence="1">Single-pass type I membrane protein</topology>
    </subcellularLocation>
</comment>
<evidence type="ECO:0000256" key="10">
    <source>
        <dbReference type="SAM" id="MobiDB-lite"/>
    </source>
</evidence>
<dbReference type="InterPro" id="IPR050174">
    <property type="entry name" value="Protocadherin/Cadherin-CA"/>
</dbReference>
<sequence length="1093" mass="120675">LTFISKLYDLIIIINVIVSRQQQSHPSFFIRLLFAGGLKSEAQLKIMVTDVNDNPPSFIRMIVLPDQGVRVSNEPDIVASFEGNDVLDMNDPGAGSQPTNSRRSPLLLVPENATIGAPIIRLLAEDKDEGTNAAITYSLGNETTSGDDVVKSRRFDSGASRRYFHLDPRSAEISVARGLAAERSVRLFVLARDHGGLSDSIMLRIHVADVNDHAPIFDKSWYTFDVPEGTYAGYTLGTVRAIDADFGANANVSYEAVSGNENLEDPANVSRIFDVAPHEGIVRVTGVLDRESLATHRLVVMASDNGSPRLTTTVEVEVNVLDVNDNPPTFYNYHETEKNENGDLVPVYHASIFENKPVGSQVIKVYANDSDFAGNGNGLILFDLSQQAQPEKQYFAIDSKEGAITTIGCLDYETRRDHRLLVTASDLGSPVSLTSTAVVIVTVLNVDDNEEDAENEVQKTPSFRHRYYEVEVEENVPVPILIAQLDLSDDQQSDHIRYSIVDETKAREHFSIDPKNGSLYLMTDVDREVNDRYEAKVRVDRVKIGRGMPVMIYPVVGERLNGLAPNEARVVVRVKDVNDNAPRFKSKGRPILAAIPTAAHYGYEVVKVEAEDPDEGANAEIRYQILGREDAPRFAIDPLSGQVRSVASFGRDAGRVFGFDVKATDRRGAETGRSSIANVFVSHPSHHLLFLLIVTLFPFLRTFHPTFFPPLQSTCLWSHLSKRSVSAAKVYVLDDQKQVVMVVGRKPIDIEPQLENITAVFHTKKTEIKRELDEYDVLDIAGSSPRRGNQRYLLSTLEVGVVVLGCVVFVGALVTALCVTCVRRNKRRREKAMFSTTSPIGFALADPAATLQKPSLFPTFVDGLHYDPEPFCTDVPRRQSICEHGANCARFHAMGGCSKHAGSRTTGTPKGLEASATSLHSSGQDSGIVARASCHCSHSSSPSSGESSNGYEDSLKSLQRRERGNDGSYVAGRRGSQTTSRRRQRFSNSFSNLESVYSQEMTLQREQRCCIGTEKRRKNDGMAREHRRAHSEAENNITETVIHEHPGTEISPRSSSLQNTYVEIYPHVVLTTTRDLSEEGTSNGEQDDSLPGH</sequence>
<dbReference type="InterPro" id="IPR020894">
    <property type="entry name" value="Cadherin_CS"/>
</dbReference>
<evidence type="ECO:0000256" key="7">
    <source>
        <dbReference type="ARBA" id="ARBA00023136"/>
    </source>
</evidence>
<comment type="caution">
    <text evidence="13">The sequence shown here is derived from an EMBL/GenBank/DDBJ whole genome shotgun (WGS) entry which is preliminary data.</text>
</comment>
<dbReference type="InterPro" id="IPR002126">
    <property type="entry name" value="Cadherin-like_dom"/>
</dbReference>
<dbReference type="SMART" id="SM00112">
    <property type="entry name" value="CA"/>
    <property type="match status" value="5"/>
</dbReference>
<keyword evidence="7 11" id="KW-0472">Membrane</keyword>
<evidence type="ECO:0000256" key="9">
    <source>
        <dbReference type="PROSITE-ProRule" id="PRU00043"/>
    </source>
</evidence>
<evidence type="ECO:0000259" key="12">
    <source>
        <dbReference type="PROSITE" id="PS50268"/>
    </source>
</evidence>
<dbReference type="SUPFAM" id="SSF49313">
    <property type="entry name" value="Cadherin-like"/>
    <property type="match status" value="5"/>
</dbReference>
<dbReference type="CDD" id="cd11304">
    <property type="entry name" value="Cadherin_repeat"/>
    <property type="match status" value="5"/>
</dbReference>
<feature type="domain" description="Cadherin" evidence="12">
    <location>
        <begin position="344"/>
        <end position="463"/>
    </location>
</feature>
<evidence type="ECO:0000256" key="6">
    <source>
        <dbReference type="ARBA" id="ARBA00022989"/>
    </source>
</evidence>
<feature type="non-terminal residue" evidence="13">
    <location>
        <position position="1"/>
    </location>
</feature>
<evidence type="ECO:0000256" key="5">
    <source>
        <dbReference type="ARBA" id="ARBA00022837"/>
    </source>
</evidence>
<evidence type="ECO:0000256" key="4">
    <source>
        <dbReference type="ARBA" id="ARBA00022737"/>
    </source>
</evidence>
<feature type="domain" description="Cadherin" evidence="12">
    <location>
        <begin position="218"/>
        <end position="330"/>
    </location>
</feature>
<dbReference type="PROSITE" id="PS50268">
    <property type="entry name" value="CADHERIN_2"/>
    <property type="match status" value="6"/>
</dbReference>
<dbReference type="Proteomes" id="UP000752696">
    <property type="component" value="Unassembled WGS sequence"/>
</dbReference>
<dbReference type="PANTHER" id="PTHR24028">
    <property type="entry name" value="CADHERIN-87A"/>
    <property type="match status" value="1"/>
</dbReference>
<evidence type="ECO:0000256" key="3">
    <source>
        <dbReference type="ARBA" id="ARBA00022729"/>
    </source>
</evidence>
<keyword evidence="6 11" id="KW-1133">Transmembrane helix</keyword>
<dbReference type="FunFam" id="2.60.40.60:FF:000020">
    <property type="entry name" value="Dachsous cadherin-related 1b"/>
    <property type="match status" value="1"/>
</dbReference>
<accession>A0A6V7HC91</accession>
<dbReference type="OrthoDB" id="6252479at2759"/>
<feature type="region of interest" description="Disordered" evidence="10">
    <location>
        <begin position="1072"/>
        <end position="1093"/>
    </location>
</feature>
<gene>
    <name evidence="13" type="ORF">MHI_LOCUS609684</name>
</gene>
<dbReference type="AlphaFoldDB" id="A0A6V7HC91"/>
<feature type="domain" description="Cadherin" evidence="12">
    <location>
        <begin position="18"/>
        <end position="58"/>
    </location>
</feature>
<keyword evidence="14" id="KW-1185">Reference proteome</keyword>
<dbReference type="GO" id="GO:0007156">
    <property type="term" value="P:homophilic cell adhesion via plasma membrane adhesion molecules"/>
    <property type="evidence" value="ECO:0007669"/>
    <property type="project" value="InterPro"/>
</dbReference>
<evidence type="ECO:0000256" key="1">
    <source>
        <dbReference type="ARBA" id="ARBA00004251"/>
    </source>
</evidence>
<dbReference type="InterPro" id="IPR015919">
    <property type="entry name" value="Cadherin-like_sf"/>
</dbReference>
<evidence type="ECO:0000256" key="8">
    <source>
        <dbReference type="ARBA" id="ARBA00023180"/>
    </source>
</evidence>
<feature type="domain" description="Cadherin" evidence="12">
    <location>
        <begin position="464"/>
        <end position="584"/>
    </location>
</feature>
<dbReference type="GO" id="GO:0008104">
    <property type="term" value="P:intracellular protein localization"/>
    <property type="evidence" value="ECO:0007669"/>
    <property type="project" value="UniProtKB-ARBA"/>
</dbReference>
<reference evidence="13" key="1">
    <citation type="submission" date="2020-07" db="EMBL/GenBank/DDBJ databases">
        <authorList>
            <person name="Nazaruddin N."/>
        </authorList>
    </citation>
    <scope>NUCLEOTIDE SEQUENCE</scope>
</reference>
<feature type="region of interest" description="Disordered" evidence="10">
    <location>
        <begin position="899"/>
        <end position="923"/>
    </location>
</feature>
<keyword evidence="3" id="KW-0732">Signal</keyword>
<evidence type="ECO:0000256" key="2">
    <source>
        <dbReference type="ARBA" id="ARBA00022692"/>
    </source>
</evidence>
<dbReference type="GO" id="GO:0007163">
    <property type="term" value="P:establishment or maintenance of cell polarity"/>
    <property type="evidence" value="ECO:0007669"/>
    <property type="project" value="UniProtKB-ARBA"/>
</dbReference>
<evidence type="ECO:0000313" key="14">
    <source>
        <dbReference type="Proteomes" id="UP000752696"/>
    </source>
</evidence>
<dbReference type="Pfam" id="PF00028">
    <property type="entry name" value="Cadherin"/>
    <property type="match status" value="5"/>
</dbReference>
<feature type="non-terminal residue" evidence="13">
    <location>
        <position position="1093"/>
    </location>
</feature>
<dbReference type="PRINTS" id="PR00205">
    <property type="entry name" value="CADHERIN"/>
</dbReference>
<feature type="region of interest" description="Disordered" evidence="10">
    <location>
        <begin position="937"/>
        <end position="987"/>
    </location>
</feature>
<keyword evidence="2 11" id="KW-0812">Transmembrane</keyword>
<dbReference type="GO" id="GO:0005886">
    <property type="term" value="C:plasma membrane"/>
    <property type="evidence" value="ECO:0007669"/>
    <property type="project" value="UniProtKB-SubCell"/>
</dbReference>
<proteinExistence type="predicted"/>
<feature type="transmembrane region" description="Helical" evidence="11">
    <location>
        <begin position="799"/>
        <end position="822"/>
    </location>
</feature>
<protein>
    <recommendedName>
        <fullName evidence="12">Cadherin domain-containing protein</fullName>
    </recommendedName>
</protein>
<evidence type="ECO:0000256" key="11">
    <source>
        <dbReference type="SAM" id="Phobius"/>
    </source>
</evidence>
<keyword evidence="5 9" id="KW-0106">Calcium</keyword>